<dbReference type="Proteomes" id="UP000681722">
    <property type="component" value="Unassembled WGS sequence"/>
</dbReference>
<protein>
    <recommendedName>
        <fullName evidence="1">ADP ribosyltransferase domain-containing protein</fullName>
    </recommendedName>
</protein>
<evidence type="ECO:0000313" key="3">
    <source>
        <dbReference type="EMBL" id="CAF4105802.1"/>
    </source>
</evidence>
<evidence type="ECO:0000259" key="1">
    <source>
        <dbReference type="Pfam" id="PF03496"/>
    </source>
</evidence>
<dbReference type="EMBL" id="CAJNOQ010012192">
    <property type="protein sequence ID" value="CAF1294271.1"/>
    <property type="molecule type" value="Genomic_DNA"/>
</dbReference>
<organism evidence="2 4">
    <name type="scientific">Didymodactylos carnosus</name>
    <dbReference type="NCBI Taxonomy" id="1234261"/>
    <lineage>
        <taxon>Eukaryota</taxon>
        <taxon>Metazoa</taxon>
        <taxon>Spiralia</taxon>
        <taxon>Gnathifera</taxon>
        <taxon>Rotifera</taxon>
        <taxon>Eurotatoria</taxon>
        <taxon>Bdelloidea</taxon>
        <taxon>Philodinida</taxon>
        <taxon>Philodinidae</taxon>
        <taxon>Didymodactylos</taxon>
    </lineage>
</organism>
<dbReference type="InterPro" id="IPR011990">
    <property type="entry name" value="TPR-like_helical_dom_sf"/>
</dbReference>
<dbReference type="Pfam" id="PF03496">
    <property type="entry name" value="ADPrib_exo_Tox"/>
    <property type="match status" value="1"/>
</dbReference>
<accession>A0A815D883</accession>
<evidence type="ECO:0000313" key="2">
    <source>
        <dbReference type="EMBL" id="CAF1294271.1"/>
    </source>
</evidence>
<name>A0A815D883_9BILA</name>
<reference evidence="2" key="1">
    <citation type="submission" date="2021-02" db="EMBL/GenBank/DDBJ databases">
        <authorList>
            <person name="Nowell W R."/>
        </authorList>
    </citation>
    <scope>NUCLEOTIDE SEQUENCE</scope>
</reference>
<dbReference type="Gene3D" id="3.90.176.10">
    <property type="entry name" value="Toxin ADP-ribosyltransferase, Chain A, domain 1"/>
    <property type="match status" value="1"/>
</dbReference>
<dbReference type="GO" id="GO:0005576">
    <property type="term" value="C:extracellular region"/>
    <property type="evidence" value="ECO:0007669"/>
    <property type="project" value="InterPro"/>
</dbReference>
<dbReference type="SUPFAM" id="SSF56399">
    <property type="entry name" value="ADP-ribosylation"/>
    <property type="match status" value="1"/>
</dbReference>
<dbReference type="InterPro" id="IPR003540">
    <property type="entry name" value="ADP-ribosyltransferase"/>
</dbReference>
<comment type="caution">
    <text evidence="2">The sequence shown here is derived from an EMBL/GenBank/DDBJ whole genome shotgun (WGS) entry which is preliminary data.</text>
</comment>
<dbReference type="SUPFAM" id="SSF48452">
    <property type="entry name" value="TPR-like"/>
    <property type="match status" value="1"/>
</dbReference>
<dbReference type="EMBL" id="CAJOBC010034244">
    <property type="protein sequence ID" value="CAF4105802.1"/>
    <property type="molecule type" value="Genomic_DNA"/>
</dbReference>
<gene>
    <name evidence="2" type="ORF">GPM918_LOCUS28196</name>
    <name evidence="3" type="ORF">SRO942_LOCUS28672</name>
</gene>
<dbReference type="AlphaFoldDB" id="A0A815D883"/>
<sequence length="263" mass="30435">MYFFSNYSSTTDGNNKAEQVMVEACKKLYKNGAEQLQRIKQFERQCTFDQAVEIYTDESFMYKIINRALRKLLSFNGFLSTSVNSTVAIKFAKRKSTLSVPVLFEIVINYYYSRLSTRAYADISQISKFKIEQEILFDIGNVFRIDRSAFDQHLSIWKLRLILRSTNEQSLQQFVEHVRNEVGQTNPITMFGELLRRMGEYNKAESHYLRLLSDSSASCDDRPALLNGIGLVYSDKGLHHNSKAESYYLEALELSRTKSDVSH</sequence>
<dbReference type="PROSITE" id="PS51996">
    <property type="entry name" value="TR_MART"/>
    <property type="match status" value="1"/>
</dbReference>
<proteinExistence type="predicted"/>
<dbReference type="Gene3D" id="1.25.40.10">
    <property type="entry name" value="Tetratricopeptide repeat domain"/>
    <property type="match status" value="1"/>
</dbReference>
<keyword evidence="4" id="KW-1185">Reference proteome</keyword>
<feature type="domain" description="ADP ribosyltransferase" evidence="1">
    <location>
        <begin position="49"/>
        <end position="148"/>
    </location>
</feature>
<evidence type="ECO:0000313" key="4">
    <source>
        <dbReference type="Proteomes" id="UP000663829"/>
    </source>
</evidence>
<dbReference type="Proteomes" id="UP000663829">
    <property type="component" value="Unassembled WGS sequence"/>
</dbReference>